<keyword evidence="1" id="KW-0812">Transmembrane</keyword>
<dbReference type="EMBL" id="CP012159">
    <property type="protein sequence ID" value="AKT41330.1"/>
    <property type="molecule type" value="Genomic_DNA"/>
</dbReference>
<name>A0A0K1EKD7_CHOCO</name>
<reference evidence="2 3" key="1">
    <citation type="submission" date="2015-07" db="EMBL/GenBank/DDBJ databases">
        <title>Genome analysis of myxobacterium Chondromyces crocatus Cm c5 reveals a high potential for natural compound synthesis and the genetic basis for the loss of fruiting body formation.</title>
        <authorList>
            <person name="Zaburannyi N."/>
            <person name="Bunk B."/>
            <person name="Maier J."/>
            <person name="Overmann J."/>
            <person name="Mueller R."/>
        </authorList>
    </citation>
    <scope>NUCLEOTIDE SEQUENCE [LARGE SCALE GENOMIC DNA]</scope>
    <source>
        <strain evidence="2 3">Cm c5</strain>
    </source>
</reference>
<dbReference type="KEGG" id="ccro:CMC5_055290"/>
<dbReference type="Proteomes" id="UP000067626">
    <property type="component" value="Chromosome"/>
</dbReference>
<dbReference type="RefSeq" id="WP_050433134.1">
    <property type="nucleotide sequence ID" value="NZ_CP012159.1"/>
</dbReference>
<evidence type="ECO:0000313" key="2">
    <source>
        <dbReference type="EMBL" id="AKT41330.1"/>
    </source>
</evidence>
<evidence type="ECO:0000256" key="1">
    <source>
        <dbReference type="SAM" id="Phobius"/>
    </source>
</evidence>
<feature type="transmembrane region" description="Helical" evidence="1">
    <location>
        <begin position="50"/>
        <end position="71"/>
    </location>
</feature>
<dbReference type="STRING" id="52.CMC5_055290"/>
<organism evidence="2 3">
    <name type="scientific">Chondromyces crocatus</name>
    <dbReference type="NCBI Taxonomy" id="52"/>
    <lineage>
        <taxon>Bacteria</taxon>
        <taxon>Pseudomonadati</taxon>
        <taxon>Myxococcota</taxon>
        <taxon>Polyangia</taxon>
        <taxon>Polyangiales</taxon>
        <taxon>Polyangiaceae</taxon>
        <taxon>Chondromyces</taxon>
    </lineage>
</organism>
<protein>
    <submittedName>
        <fullName evidence="2">Uncharacterized protein</fullName>
    </submittedName>
</protein>
<sequence>MLDSLSDAQKARGGGLLLTGIGVWFLKMGLFDVLREAEMGTASIRTSGKALFVAPAFLLFGLLLVVTGAPGDGTTGIGRHFVRPADRKLTSFGWLLTAVAFAPGLGLYIWLKQRLQELGYE</sequence>
<keyword evidence="1" id="KW-0472">Membrane</keyword>
<proteinExistence type="predicted"/>
<gene>
    <name evidence="2" type="ORF">CMC5_055290</name>
</gene>
<accession>A0A0K1EKD7</accession>
<feature type="transmembrane region" description="Helical" evidence="1">
    <location>
        <begin position="91"/>
        <end position="111"/>
    </location>
</feature>
<feature type="transmembrane region" description="Helical" evidence="1">
    <location>
        <begin position="12"/>
        <end position="30"/>
    </location>
</feature>
<keyword evidence="1" id="KW-1133">Transmembrane helix</keyword>
<dbReference type="AlphaFoldDB" id="A0A0K1EKD7"/>
<evidence type="ECO:0000313" key="3">
    <source>
        <dbReference type="Proteomes" id="UP000067626"/>
    </source>
</evidence>
<keyword evidence="3" id="KW-1185">Reference proteome</keyword>